<dbReference type="InterPro" id="IPR045340">
    <property type="entry name" value="DUF6533"/>
</dbReference>
<dbReference type="InterPro" id="IPR006797">
    <property type="entry name" value="PRELI/MSF1_dom"/>
</dbReference>
<accession>A0A8H3C357</accession>
<evidence type="ECO:0000256" key="2">
    <source>
        <dbReference type="SAM" id="Phobius"/>
    </source>
</evidence>
<dbReference type="PROSITE" id="PS50904">
    <property type="entry name" value="PRELI_MSF1"/>
    <property type="match status" value="1"/>
</dbReference>
<feature type="domain" description="PRELI/MSF1" evidence="3">
    <location>
        <begin position="293"/>
        <end position="462"/>
    </location>
</feature>
<reference evidence="4" key="1">
    <citation type="submission" date="2021-01" db="EMBL/GenBank/DDBJ databases">
        <authorList>
            <person name="Kaushik A."/>
        </authorList>
    </citation>
    <scope>NUCLEOTIDE SEQUENCE</scope>
    <source>
        <strain evidence="4">AG1-1A</strain>
    </source>
</reference>
<evidence type="ECO:0000313" key="5">
    <source>
        <dbReference type="Proteomes" id="UP000663840"/>
    </source>
</evidence>
<feature type="transmembrane region" description="Helical" evidence="2">
    <location>
        <begin position="90"/>
        <end position="111"/>
    </location>
</feature>
<gene>
    <name evidence="4" type="ORF">RDB_LOCUS116572</name>
</gene>
<feature type="transmembrane region" description="Helical" evidence="2">
    <location>
        <begin position="157"/>
        <end position="175"/>
    </location>
</feature>
<keyword evidence="2" id="KW-0812">Transmembrane</keyword>
<feature type="compositionally biased region" description="Polar residues" evidence="1">
    <location>
        <begin position="499"/>
        <end position="509"/>
    </location>
</feature>
<comment type="caution">
    <text evidence="4">The sequence shown here is derived from an EMBL/GenBank/DDBJ whole genome shotgun (WGS) entry which is preliminary data.</text>
</comment>
<proteinExistence type="predicted"/>
<evidence type="ECO:0000256" key="1">
    <source>
        <dbReference type="SAM" id="MobiDB-lite"/>
    </source>
</evidence>
<name>A0A8H3C357_9AGAM</name>
<evidence type="ECO:0000259" key="3">
    <source>
        <dbReference type="PROSITE" id="PS50904"/>
    </source>
</evidence>
<sequence length="526" mass="59505">MSVELTPEQTQELITAARDIFLTQQMTVLGFTLMVWDHIITLNSEISLVWPAELSWVKVLFLLNRYIPPIFIGVATANFTGSASWLSDKIFLWVSSAWVLHVAANIALVAINSTTNAGERSLLGVPEKQPAHEAILITSFIRIASTRIHNVVIRDGFIYFFVVFLGMLFNLLGTLAALPRWLVWSIFTVATSRLLLSLKGIQSAKEWDNANRIARRDIEMEPRDGVKFIYAEHEDDECPNHHCMSGHLKTTTLADGRRLEDFAAQTCASDDVGAGLKAASIPTRPLQPHHHMVNLFSQSHTYDDNWATVTLAFFLRYPNPFSAHVLSCDIIDRSFTPEGNLRTTRLILKRGNLPKWFPSGVVARSESWIVEESEVDTIGHRVNCTTRNLEHTKALRVIEQVTLRPLEDGRTLQVTEARFQSRFGWGLTKRIESYASTKFRSNIEKSRQGIFLVLNLLRESRMQLQPLGGPIGPTGTIFDTYVSRLQDPHRDQAPVPDSSIPSDSQSATDKPTAWKRWRSRFWSRSL</sequence>
<dbReference type="Pfam" id="PF04707">
    <property type="entry name" value="PRELI"/>
    <property type="match status" value="1"/>
</dbReference>
<feature type="region of interest" description="Disordered" evidence="1">
    <location>
        <begin position="488"/>
        <end position="513"/>
    </location>
</feature>
<keyword evidence="2" id="KW-0472">Membrane</keyword>
<dbReference type="PANTHER" id="PTHR11158">
    <property type="entry name" value="MSF1/PX19 RELATED"/>
    <property type="match status" value="1"/>
</dbReference>
<organism evidence="4 5">
    <name type="scientific">Rhizoctonia solani</name>
    <dbReference type="NCBI Taxonomy" id="456999"/>
    <lineage>
        <taxon>Eukaryota</taxon>
        <taxon>Fungi</taxon>
        <taxon>Dikarya</taxon>
        <taxon>Basidiomycota</taxon>
        <taxon>Agaricomycotina</taxon>
        <taxon>Agaricomycetes</taxon>
        <taxon>Cantharellales</taxon>
        <taxon>Ceratobasidiaceae</taxon>
        <taxon>Rhizoctonia</taxon>
    </lineage>
</organism>
<dbReference type="GO" id="GO:0005758">
    <property type="term" value="C:mitochondrial intermembrane space"/>
    <property type="evidence" value="ECO:0007669"/>
    <property type="project" value="InterPro"/>
</dbReference>
<keyword evidence="2" id="KW-1133">Transmembrane helix</keyword>
<dbReference type="AlphaFoldDB" id="A0A8H3C357"/>
<dbReference type="Proteomes" id="UP000663840">
    <property type="component" value="Unassembled WGS sequence"/>
</dbReference>
<protein>
    <recommendedName>
        <fullName evidence="3">PRELI/MSF1 domain-containing protein</fullName>
    </recommendedName>
</protein>
<dbReference type="Pfam" id="PF20151">
    <property type="entry name" value="DUF6533"/>
    <property type="match status" value="1"/>
</dbReference>
<dbReference type="EMBL" id="CAJMWR010003832">
    <property type="protein sequence ID" value="CAE6471622.1"/>
    <property type="molecule type" value="Genomic_DNA"/>
</dbReference>
<dbReference type="InterPro" id="IPR037365">
    <property type="entry name" value="Slowmo/Ups"/>
</dbReference>
<evidence type="ECO:0000313" key="4">
    <source>
        <dbReference type="EMBL" id="CAE6471622.1"/>
    </source>
</evidence>